<evidence type="ECO:0000313" key="7">
    <source>
        <dbReference type="EMBL" id="EZQ10014.1"/>
    </source>
</evidence>
<dbReference type="AlphaFoldDB" id="A0A031LRA2"/>
<dbReference type="RefSeq" id="WP_048099207.1">
    <property type="nucleotide sequence ID" value="NZ_JFZT01000035.1"/>
</dbReference>
<keyword evidence="5" id="KW-0812">Transmembrane</keyword>
<dbReference type="GO" id="GO:0051539">
    <property type="term" value="F:4 iron, 4 sulfur cluster binding"/>
    <property type="evidence" value="ECO:0007669"/>
    <property type="project" value="UniProtKB-KW"/>
</dbReference>
<feature type="domain" description="4Fe-4S ferredoxin-type" evidence="6">
    <location>
        <begin position="43"/>
        <end position="73"/>
    </location>
</feature>
<dbReference type="PROSITE" id="PS51379">
    <property type="entry name" value="4FE4S_FER_2"/>
    <property type="match status" value="3"/>
</dbReference>
<accession>A0A031LRA2</accession>
<dbReference type="STRING" id="1160895.CM19_04555"/>
<reference evidence="7 8" key="1">
    <citation type="submission" date="2014-03" db="EMBL/GenBank/DDBJ databases">
        <title>Draft genome sequence of the novel thermoacidophilic archaea Acidianus copahuensis ALE1 strain, isolated from Copahue volcanic area in Neuquen Argentina.</title>
        <authorList>
            <person name="Urbieta M.S."/>
            <person name="Rascovan N."/>
            <person name="Castro C."/>
            <person name="Revale S."/>
            <person name="Giaveno M.A."/>
            <person name="Vazquez M.P."/>
            <person name="Donati E.R."/>
        </authorList>
    </citation>
    <scope>NUCLEOTIDE SEQUENCE [LARGE SCALE GENOMIC DNA]</scope>
    <source>
        <strain evidence="7 8">ALE1</strain>
    </source>
</reference>
<dbReference type="SUPFAM" id="SSF54862">
    <property type="entry name" value="4Fe-4S ferredoxins"/>
    <property type="match status" value="1"/>
</dbReference>
<dbReference type="CDD" id="cd16371">
    <property type="entry name" value="DMSOR_beta_like"/>
    <property type="match status" value="1"/>
</dbReference>
<keyword evidence="8" id="KW-1185">Reference proteome</keyword>
<dbReference type="OrthoDB" id="2837at2157"/>
<feature type="transmembrane region" description="Helical" evidence="5">
    <location>
        <begin position="203"/>
        <end position="225"/>
    </location>
</feature>
<name>A0A031LRA2_9CREN</name>
<keyword evidence="5" id="KW-1133">Transmembrane helix</keyword>
<evidence type="ECO:0000256" key="5">
    <source>
        <dbReference type="SAM" id="Phobius"/>
    </source>
</evidence>
<dbReference type="InterPro" id="IPR017900">
    <property type="entry name" value="4Fe4S_Fe_S_CS"/>
</dbReference>
<keyword evidence="4" id="KW-0411">Iron-sulfur</keyword>
<keyword evidence="2" id="KW-0479">Metal-binding</keyword>
<comment type="caution">
    <text evidence="7">The sequence shown here is derived from an EMBL/GenBank/DDBJ whole genome shotgun (WGS) entry which is preliminary data.</text>
</comment>
<dbReference type="PROSITE" id="PS00198">
    <property type="entry name" value="4FE4S_FER_1"/>
    <property type="match status" value="1"/>
</dbReference>
<protein>
    <submittedName>
        <fullName evidence="7">4Fe-4S ferredoxin</fullName>
    </submittedName>
</protein>
<dbReference type="PANTHER" id="PTHR43177">
    <property type="entry name" value="PROTEIN NRFC"/>
    <property type="match status" value="1"/>
</dbReference>
<keyword evidence="3" id="KW-0408">Iron</keyword>
<dbReference type="GO" id="GO:0046872">
    <property type="term" value="F:metal ion binding"/>
    <property type="evidence" value="ECO:0007669"/>
    <property type="project" value="UniProtKB-KW"/>
</dbReference>
<keyword evidence="1" id="KW-0004">4Fe-4S</keyword>
<dbReference type="Gene3D" id="3.30.70.20">
    <property type="match status" value="2"/>
</dbReference>
<organism evidence="7 8">
    <name type="scientific">Candidatus Acidianus copahuensis</name>
    <dbReference type="NCBI Taxonomy" id="1160895"/>
    <lineage>
        <taxon>Archaea</taxon>
        <taxon>Thermoproteota</taxon>
        <taxon>Thermoprotei</taxon>
        <taxon>Sulfolobales</taxon>
        <taxon>Sulfolobaceae</taxon>
        <taxon>Acidianus</taxon>
    </lineage>
</organism>
<feature type="domain" description="4Fe-4S ferredoxin-type" evidence="6">
    <location>
        <begin position="74"/>
        <end position="103"/>
    </location>
</feature>
<dbReference type="InterPro" id="IPR017896">
    <property type="entry name" value="4Fe4S_Fe-S-bd"/>
</dbReference>
<feature type="transmembrane region" description="Helical" evidence="5">
    <location>
        <begin position="268"/>
        <end position="285"/>
    </location>
</feature>
<feature type="transmembrane region" description="Helical" evidence="5">
    <location>
        <begin position="354"/>
        <end position="378"/>
    </location>
</feature>
<evidence type="ECO:0000256" key="3">
    <source>
        <dbReference type="ARBA" id="ARBA00023004"/>
    </source>
</evidence>
<dbReference type="EMBL" id="JFZT01000035">
    <property type="protein sequence ID" value="EZQ10014.1"/>
    <property type="molecule type" value="Genomic_DNA"/>
</dbReference>
<evidence type="ECO:0000256" key="1">
    <source>
        <dbReference type="ARBA" id="ARBA00022485"/>
    </source>
</evidence>
<evidence type="ECO:0000256" key="4">
    <source>
        <dbReference type="ARBA" id="ARBA00023014"/>
    </source>
</evidence>
<gene>
    <name evidence="7" type="ORF">CM19_04555</name>
</gene>
<feature type="transmembrane region" description="Helical" evidence="5">
    <location>
        <begin position="311"/>
        <end position="334"/>
    </location>
</feature>
<dbReference type="InterPro" id="IPR050954">
    <property type="entry name" value="ET_IronSulfur_Cluster-Binding"/>
</dbReference>
<evidence type="ECO:0000259" key="6">
    <source>
        <dbReference type="PROSITE" id="PS51379"/>
    </source>
</evidence>
<dbReference type="Pfam" id="PF13247">
    <property type="entry name" value="Fer4_11"/>
    <property type="match status" value="1"/>
</dbReference>
<feature type="transmembrane region" description="Helical" evidence="5">
    <location>
        <begin position="245"/>
        <end position="262"/>
    </location>
</feature>
<feature type="domain" description="4Fe-4S ferredoxin-type" evidence="6">
    <location>
        <begin position="5"/>
        <end position="33"/>
    </location>
</feature>
<evidence type="ECO:0000256" key="2">
    <source>
        <dbReference type="ARBA" id="ARBA00022723"/>
    </source>
</evidence>
<proteinExistence type="predicted"/>
<evidence type="ECO:0000313" key="8">
    <source>
        <dbReference type="Proteomes" id="UP000024332"/>
    </source>
</evidence>
<dbReference type="GO" id="GO:0016491">
    <property type="term" value="F:oxidoreductase activity"/>
    <property type="evidence" value="ECO:0007669"/>
    <property type="project" value="UniProtKB-ARBA"/>
</dbReference>
<dbReference type="Proteomes" id="UP000024332">
    <property type="component" value="Unassembled WGS sequence"/>
</dbReference>
<keyword evidence="5" id="KW-0472">Membrane</keyword>
<sequence>MERKLGFIFDHDKCIICGACVEACNKAYGLNWRKLPVFEMDGYKTALSISCNHCDKPACMEVCPANAIKKDEKGVVWIEQEECIGCGYCSWACPYEALKFNSQGVMTKCHFCKDNLGKGMPYCVESCPTGALAFGWIDQEDSSIPYLAPPEITEPRLKVILPKEKSIVANPKKVKSEEKFLPLVGFTIGSEFALGYSMFRLPFFSIITFLILGITLLASISHANVGKRSLRVALGLKSSWLSREVLFGGLASLFFLGNFFFSTLYYPAMFFLTLAFISSLMVYLLKARPSWYNVDTPTSFIGTIFTLSSPLAFLFLHNFIFSIPGIVFSILEIYTAYRKSKVLDTQYKSRYLNFIYIVGLLISLVFPDMAILAFIIALSSEVLSRNSFFKNIVYYGIPNV</sequence>
<dbReference type="PANTHER" id="PTHR43177:SF3">
    <property type="entry name" value="PROTEIN NRFC HOMOLOG"/>
    <property type="match status" value="1"/>
</dbReference>